<proteinExistence type="predicted"/>
<keyword evidence="2" id="KW-1185">Reference proteome</keyword>
<accession>A0A8H3EJB2</accession>
<protein>
    <submittedName>
        <fullName evidence="1">Uncharacterized protein</fullName>
    </submittedName>
</protein>
<evidence type="ECO:0000313" key="1">
    <source>
        <dbReference type="EMBL" id="CAF9903996.1"/>
    </source>
</evidence>
<gene>
    <name evidence="1" type="ORF">HETSPECPRED_003303</name>
</gene>
<reference evidence="1" key="1">
    <citation type="submission" date="2021-03" db="EMBL/GenBank/DDBJ databases">
        <authorList>
            <person name="Tagirdzhanova G."/>
        </authorList>
    </citation>
    <scope>NUCLEOTIDE SEQUENCE</scope>
</reference>
<dbReference type="EMBL" id="CAJPDS010000002">
    <property type="protein sequence ID" value="CAF9903996.1"/>
    <property type="molecule type" value="Genomic_DNA"/>
</dbReference>
<sequence>MAPTLYILYNANGTAFGKLSYGYKKLTSSADKPVCAACEITHGGLRLDENTAWKEAKTQIEKEGGMEVKQLHRDELGVDVKEFVEQAGEPYPLVVSGDTENGLKVVMNKSELGSCGGDAQKFVAMLRQKGVLES</sequence>
<organism evidence="1 2">
    <name type="scientific">Heterodermia speciosa</name>
    <dbReference type="NCBI Taxonomy" id="116794"/>
    <lineage>
        <taxon>Eukaryota</taxon>
        <taxon>Fungi</taxon>
        <taxon>Dikarya</taxon>
        <taxon>Ascomycota</taxon>
        <taxon>Pezizomycotina</taxon>
        <taxon>Lecanoromycetes</taxon>
        <taxon>OSLEUM clade</taxon>
        <taxon>Lecanoromycetidae</taxon>
        <taxon>Caliciales</taxon>
        <taxon>Physciaceae</taxon>
        <taxon>Heterodermia</taxon>
    </lineage>
</organism>
<dbReference type="OrthoDB" id="4269at2759"/>
<evidence type="ECO:0000313" key="2">
    <source>
        <dbReference type="Proteomes" id="UP000664521"/>
    </source>
</evidence>
<name>A0A8H3EJB2_9LECA</name>
<comment type="caution">
    <text evidence="1">The sequence shown here is derived from an EMBL/GenBank/DDBJ whole genome shotgun (WGS) entry which is preliminary data.</text>
</comment>
<dbReference type="AlphaFoldDB" id="A0A8H3EJB2"/>
<dbReference type="Proteomes" id="UP000664521">
    <property type="component" value="Unassembled WGS sequence"/>
</dbReference>